<protein>
    <submittedName>
        <fullName evidence="1">Uncharacterized protein</fullName>
    </submittedName>
</protein>
<proteinExistence type="predicted"/>
<comment type="caution">
    <text evidence="1">The sequence shown here is derived from an EMBL/GenBank/DDBJ whole genome shotgun (WGS) entry which is preliminary data.</text>
</comment>
<dbReference type="EMBL" id="JAUTDP010000006">
    <property type="protein sequence ID" value="KAK3398288.1"/>
    <property type="molecule type" value="Genomic_DNA"/>
</dbReference>
<sequence length="149" mass="16508">MAMASARCPPLQVASNLLTGGLAGQGRRRSCSSWFPARSGFISSSRECRLPNEPRNSASVTSLVYLGKLETILLIKKVVSDLGYRQDEKEDSRCILYFSYVSLQAIYFQQLNFEAKVPHLSSQMFDMYMSLGKSDIPISAHGTELSITS</sequence>
<dbReference type="AlphaFoldDB" id="A0AAE0UBQ5"/>
<accession>A0AAE0UBQ5</accession>
<organism evidence="1 2">
    <name type="scientific">Sordaria brevicollis</name>
    <dbReference type="NCBI Taxonomy" id="83679"/>
    <lineage>
        <taxon>Eukaryota</taxon>
        <taxon>Fungi</taxon>
        <taxon>Dikarya</taxon>
        <taxon>Ascomycota</taxon>
        <taxon>Pezizomycotina</taxon>
        <taxon>Sordariomycetes</taxon>
        <taxon>Sordariomycetidae</taxon>
        <taxon>Sordariales</taxon>
        <taxon>Sordariaceae</taxon>
        <taxon>Sordaria</taxon>
    </lineage>
</organism>
<reference evidence="1" key="2">
    <citation type="submission" date="2023-07" db="EMBL/GenBank/DDBJ databases">
        <authorList>
            <consortium name="Lawrence Berkeley National Laboratory"/>
            <person name="Haridas S."/>
            <person name="Hensen N."/>
            <person name="Bonometti L."/>
            <person name="Westerberg I."/>
            <person name="Brannstrom I.O."/>
            <person name="Guillou S."/>
            <person name="Cros-Aarteil S."/>
            <person name="Calhoun S."/>
            <person name="Kuo A."/>
            <person name="Mondo S."/>
            <person name="Pangilinan J."/>
            <person name="Riley R."/>
            <person name="LaButti K."/>
            <person name="Andreopoulos B."/>
            <person name="Lipzen A."/>
            <person name="Chen C."/>
            <person name="Yanf M."/>
            <person name="Daum C."/>
            <person name="Ng V."/>
            <person name="Clum A."/>
            <person name="Steindorff A."/>
            <person name="Ohm R."/>
            <person name="Martin F."/>
            <person name="Silar P."/>
            <person name="Natvig D."/>
            <person name="Lalanne C."/>
            <person name="Gautier V."/>
            <person name="Ament-velasquez S.L."/>
            <person name="Kruys A."/>
            <person name="Hutchinson M.I."/>
            <person name="Powell A.J."/>
            <person name="Barry K."/>
            <person name="Miller A.N."/>
            <person name="Grigoriev I.V."/>
            <person name="Debuchy R."/>
            <person name="Gladieux P."/>
            <person name="Thoren M.H."/>
            <person name="Johannesson H."/>
        </authorList>
    </citation>
    <scope>NUCLEOTIDE SEQUENCE</scope>
    <source>
        <strain evidence="1">FGSC 1904</strain>
    </source>
</reference>
<gene>
    <name evidence="1" type="ORF">B0T20DRAFT_204107</name>
</gene>
<keyword evidence="2" id="KW-1185">Reference proteome</keyword>
<evidence type="ECO:0000313" key="1">
    <source>
        <dbReference type="EMBL" id="KAK3398288.1"/>
    </source>
</evidence>
<evidence type="ECO:0000313" key="2">
    <source>
        <dbReference type="Proteomes" id="UP001281003"/>
    </source>
</evidence>
<name>A0AAE0UBQ5_SORBR</name>
<dbReference type="Proteomes" id="UP001281003">
    <property type="component" value="Unassembled WGS sequence"/>
</dbReference>
<reference evidence="1" key="1">
    <citation type="journal article" date="2023" name="Mol. Phylogenet. Evol.">
        <title>Genome-scale phylogeny and comparative genomics of the fungal order Sordariales.</title>
        <authorList>
            <person name="Hensen N."/>
            <person name="Bonometti L."/>
            <person name="Westerberg I."/>
            <person name="Brannstrom I.O."/>
            <person name="Guillou S."/>
            <person name="Cros-Aarteil S."/>
            <person name="Calhoun S."/>
            <person name="Haridas S."/>
            <person name="Kuo A."/>
            <person name="Mondo S."/>
            <person name="Pangilinan J."/>
            <person name="Riley R."/>
            <person name="LaButti K."/>
            <person name="Andreopoulos B."/>
            <person name="Lipzen A."/>
            <person name="Chen C."/>
            <person name="Yan M."/>
            <person name="Daum C."/>
            <person name="Ng V."/>
            <person name="Clum A."/>
            <person name="Steindorff A."/>
            <person name="Ohm R.A."/>
            <person name="Martin F."/>
            <person name="Silar P."/>
            <person name="Natvig D.O."/>
            <person name="Lalanne C."/>
            <person name="Gautier V."/>
            <person name="Ament-Velasquez S.L."/>
            <person name="Kruys A."/>
            <person name="Hutchinson M.I."/>
            <person name="Powell A.J."/>
            <person name="Barry K."/>
            <person name="Miller A.N."/>
            <person name="Grigoriev I.V."/>
            <person name="Debuchy R."/>
            <person name="Gladieux P."/>
            <person name="Hiltunen Thoren M."/>
            <person name="Johannesson H."/>
        </authorList>
    </citation>
    <scope>NUCLEOTIDE SEQUENCE</scope>
    <source>
        <strain evidence="1">FGSC 1904</strain>
    </source>
</reference>